<dbReference type="PANTHER" id="PTHR40659">
    <property type="entry name" value="NICKEL/COBALT EFFLUX SYSTEM RCNA"/>
    <property type="match status" value="1"/>
</dbReference>
<dbReference type="Pfam" id="PF03824">
    <property type="entry name" value="NicO"/>
    <property type="match status" value="1"/>
</dbReference>
<dbReference type="GO" id="GO:0032025">
    <property type="term" value="P:response to cobalt ion"/>
    <property type="evidence" value="ECO:0007669"/>
    <property type="project" value="TreeGrafter"/>
</dbReference>
<evidence type="ECO:0000256" key="10">
    <source>
        <dbReference type="ARBA" id="ARBA00023112"/>
    </source>
</evidence>
<dbReference type="InterPro" id="IPR051224">
    <property type="entry name" value="NiCoT_RcnA"/>
</dbReference>
<dbReference type="GO" id="GO:0046583">
    <property type="term" value="F:monoatomic cation efflux transmembrane transporter activity"/>
    <property type="evidence" value="ECO:0007669"/>
    <property type="project" value="TreeGrafter"/>
</dbReference>
<comment type="caution">
    <text evidence="14">The sequence shown here is derived from an EMBL/GenBank/DDBJ whole genome shotgun (WGS) entry which is preliminary data.</text>
</comment>
<feature type="transmembrane region" description="Helical" evidence="13">
    <location>
        <begin position="115"/>
        <end position="132"/>
    </location>
</feature>
<accession>A0A4R3LR98</accession>
<feature type="transmembrane region" description="Helical" evidence="13">
    <location>
        <begin position="31"/>
        <end position="50"/>
    </location>
</feature>
<keyword evidence="8 13" id="KW-1133">Transmembrane helix</keyword>
<reference evidence="14 15" key="1">
    <citation type="submission" date="2019-03" db="EMBL/GenBank/DDBJ databases">
        <title>Genomic Encyclopedia of Type Strains, Phase IV (KMG-IV): sequencing the most valuable type-strain genomes for metagenomic binning, comparative biology and taxonomic classification.</title>
        <authorList>
            <person name="Goeker M."/>
        </authorList>
    </citation>
    <scope>NUCLEOTIDE SEQUENCE [LARGE SCALE GENOMIC DNA]</scope>
    <source>
        <strain evidence="14 15">DSM 9035</strain>
    </source>
</reference>
<organism evidence="14 15">
    <name type="scientific">Aquabacter spiritensis</name>
    <dbReference type="NCBI Taxonomy" id="933073"/>
    <lineage>
        <taxon>Bacteria</taxon>
        <taxon>Pseudomonadati</taxon>
        <taxon>Pseudomonadota</taxon>
        <taxon>Alphaproteobacteria</taxon>
        <taxon>Hyphomicrobiales</taxon>
        <taxon>Xanthobacteraceae</taxon>
        <taxon>Aquabacter</taxon>
    </lineage>
</organism>
<evidence type="ECO:0000256" key="6">
    <source>
        <dbReference type="ARBA" id="ARBA00022596"/>
    </source>
</evidence>
<sequence>MAFWQHIVAFQQEIYQAFAAQIRDVAGEGGWGAFIVYLPMGILFGAAHALTPGHSKTILATYLAGSRLGMLRGLGVSLALSFTHVLMSVLIALLALPLISASLGSVGRAPVLEDVSRALLGIIGLWMVWRALRPRGHVHAHGEGLMVGVMAGLIPCPLTLFVMTFAISRGVPEAGIAFAFTMMLGVALTLSTVAVATILFRDQLMRLLAHQARLLDRSARFIEAAAGLVLLAVALREVWLR</sequence>
<comment type="subcellular location">
    <subcellularLocation>
        <location evidence="2 13">Cell membrane</location>
        <topology evidence="2 13">Multi-pass membrane protein</topology>
    </subcellularLocation>
</comment>
<keyword evidence="5" id="KW-1003">Cell membrane</keyword>
<feature type="transmembrane region" description="Helical" evidence="13">
    <location>
        <begin position="221"/>
        <end position="239"/>
    </location>
</feature>
<evidence type="ECO:0000313" key="15">
    <source>
        <dbReference type="Proteomes" id="UP000294664"/>
    </source>
</evidence>
<gene>
    <name evidence="14" type="ORF">EDC64_111185</name>
</gene>
<keyword evidence="15" id="KW-1185">Reference proteome</keyword>
<evidence type="ECO:0000256" key="4">
    <source>
        <dbReference type="ARBA" id="ARBA00022448"/>
    </source>
</evidence>
<keyword evidence="7 13" id="KW-0812">Transmembrane</keyword>
<comment type="function">
    <text evidence="1">Efflux system for nickel and cobalt.</text>
</comment>
<feature type="transmembrane region" description="Helical" evidence="13">
    <location>
        <begin position="174"/>
        <end position="200"/>
    </location>
</feature>
<dbReference type="EMBL" id="SMAI01000011">
    <property type="protein sequence ID" value="TCT03012.1"/>
    <property type="molecule type" value="Genomic_DNA"/>
</dbReference>
<dbReference type="Proteomes" id="UP000294664">
    <property type="component" value="Unassembled WGS sequence"/>
</dbReference>
<proteinExistence type="inferred from homology"/>
<evidence type="ECO:0000313" key="14">
    <source>
        <dbReference type="EMBL" id="TCT03012.1"/>
    </source>
</evidence>
<keyword evidence="11 13" id="KW-0472">Membrane</keyword>
<dbReference type="GO" id="GO:0005886">
    <property type="term" value="C:plasma membrane"/>
    <property type="evidence" value="ECO:0007669"/>
    <property type="project" value="UniProtKB-SubCell"/>
</dbReference>
<name>A0A4R3LR98_9HYPH</name>
<feature type="transmembrane region" description="Helical" evidence="13">
    <location>
        <begin position="71"/>
        <end position="95"/>
    </location>
</feature>
<evidence type="ECO:0000256" key="9">
    <source>
        <dbReference type="ARBA" id="ARBA00023065"/>
    </source>
</evidence>
<feature type="transmembrane region" description="Helical" evidence="13">
    <location>
        <begin position="144"/>
        <end position="168"/>
    </location>
</feature>
<dbReference type="AlphaFoldDB" id="A0A4R3LR98"/>
<keyword evidence="4 13" id="KW-0813">Transport</keyword>
<dbReference type="GO" id="GO:0015099">
    <property type="term" value="F:nickel cation transmembrane transporter activity"/>
    <property type="evidence" value="ECO:0007669"/>
    <property type="project" value="UniProtKB-UniRule"/>
</dbReference>
<evidence type="ECO:0000256" key="12">
    <source>
        <dbReference type="ARBA" id="ARBA00023285"/>
    </source>
</evidence>
<evidence type="ECO:0000256" key="13">
    <source>
        <dbReference type="RuleBase" id="RU362101"/>
    </source>
</evidence>
<dbReference type="OrthoDB" id="8266312at2"/>
<evidence type="ECO:0000256" key="3">
    <source>
        <dbReference type="ARBA" id="ARBA00022426"/>
    </source>
</evidence>
<dbReference type="RefSeq" id="WP_132033549.1">
    <property type="nucleotide sequence ID" value="NZ_SMAI01000011.1"/>
</dbReference>
<keyword evidence="9" id="KW-0406">Ion transport</keyword>
<keyword evidence="6" id="KW-0533">Nickel</keyword>
<evidence type="ECO:0000256" key="1">
    <source>
        <dbReference type="ARBA" id="ARBA00002510"/>
    </source>
</evidence>
<keyword evidence="3" id="KW-0171">Cobalt transport</keyword>
<dbReference type="GO" id="GO:0006824">
    <property type="term" value="P:cobalt ion transport"/>
    <property type="evidence" value="ECO:0007669"/>
    <property type="project" value="UniProtKB-KW"/>
</dbReference>
<evidence type="ECO:0000256" key="11">
    <source>
        <dbReference type="ARBA" id="ARBA00023136"/>
    </source>
</evidence>
<keyword evidence="12" id="KW-0170">Cobalt</keyword>
<dbReference type="InterPro" id="IPR011541">
    <property type="entry name" value="Ni/Co_transpt_high_affinity"/>
</dbReference>
<dbReference type="GO" id="GO:0010045">
    <property type="term" value="P:response to nickel cation"/>
    <property type="evidence" value="ECO:0007669"/>
    <property type="project" value="TreeGrafter"/>
</dbReference>
<keyword evidence="10" id="KW-0921">Nickel transport</keyword>
<protein>
    <recommendedName>
        <fullName evidence="13">Nickel/cobalt efflux system</fullName>
    </recommendedName>
</protein>
<evidence type="ECO:0000256" key="5">
    <source>
        <dbReference type="ARBA" id="ARBA00022475"/>
    </source>
</evidence>
<evidence type="ECO:0000256" key="8">
    <source>
        <dbReference type="ARBA" id="ARBA00022989"/>
    </source>
</evidence>
<evidence type="ECO:0000256" key="2">
    <source>
        <dbReference type="ARBA" id="ARBA00004651"/>
    </source>
</evidence>
<dbReference type="PANTHER" id="PTHR40659:SF1">
    <property type="entry name" value="NICKEL_COBALT EFFLUX SYSTEM RCNA"/>
    <property type="match status" value="1"/>
</dbReference>
<comment type="similarity">
    <text evidence="13">Belongs to the NiCoT transporter (TC 2.A.52) family.</text>
</comment>
<evidence type="ECO:0000256" key="7">
    <source>
        <dbReference type="ARBA" id="ARBA00022692"/>
    </source>
</evidence>